<feature type="active site" description="Proton donor" evidence="10">
    <location>
        <position position="139"/>
    </location>
</feature>
<dbReference type="Proteomes" id="UP000681414">
    <property type="component" value="Unassembled WGS sequence"/>
</dbReference>
<dbReference type="PANTHER" id="PTHR31062">
    <property type="entry name" value="XYLOGLUCAN ENDOTRANSGLUCOSYLASE/HYDROLASE PROTEIN 8-RELATED"/>
    <property type="match status" value="1"/>
</dbReference>
<dbReference type="AlphaFoldDB" id="A0A942TJI0"/>
<name>A0A942TJI0_9BACI</name>
<evidence type="ECO:0000256" key="4">
    <source>
        <dbReference type="ARBA" id="ARBA00014569"/>
    </source>
</evidence>
<dbReference type="InterPro" id="IPR013320">
    <property type="entry name" value="ConA-like_dom_sf"/>
</dbReference>
<evidence type="ECO:0000256" key="6">
    <source>
        <dbReference type="ARBA" id="ARBA00023295"/>
    </source>
</evidence>
<evidence type="ECO:0000313" key="13">
    <source>
        <dbReference type="Proteomes" id="UP000681414"/>
    </source>
</evidence>
<dbReference type="Gene3D" id="2.60.120.200">
    <property type="match status" value="1"/>
</dbReference>
<evidence type="ECO:0000256" key="2">
    <source>
        <dbReference type="ARBA" id="ARBA00006865"/>
    </source>
</evidence>
<evidence type="ECO:0000256" key="10">
    <source>
        <dbReference type="PIRSR" id="PIRSR608264-1"/>
    </source>
</evidence>
<organism evidence="12 13">
    <name type="scientific">Lederbergia citri</name>
    <dbReference type="NCBI Taxonomy" id="2833580"/>
    <lineage>
        <taxon>Bacteria</taxon>
        <taxon>Bacillati</taxon>
        <taxon>Bacillota</taxon>
        <taxon>Bacilli</taxon>
        <taxon>Bacillales</taxon>
        <taxon>Bacillaceae</taxon>
        <taxon>Lederbergia</taxon>
    </lineage>
</organism>
<dbReference type="PROSITE" id="PS01034">
    <property type="entry name" value="GH16_1"/>
    <property type="match status" value="1"/>
</dbReference>
<dbReference type="PROSITE" id="PS51762">
    <property type="entry name" value="GH16_2"/>
    <property type="match status" value="1"/>
</dbReference>
<dbReference type="SUPFAM" id="SSF49899">
    <property type="entry name" value="Concanavalin A-like lectins/glucanases"/>
    <property type="match status" value="1"/>
</dbReference>
<dbReference type="Pfam" id="PF00722">
    <property type="entry name" value="Glyco_hydro_16"/>
    <property type="match status" value="1"/>
</dbReference>
<accession>A0A942TJI0</accession>
<dbReference type="InterPro" id="IPR054470">
    <property type="entry name" value="FIMAH_dom"/>
</dbReference>
<comment type="catalytic activity">
    <reaction evidence="1">
        <text>Hydrolysis of (1-&gt;4)-beta-D-glucosidic linkages in beta-D-glucans containing (1-&gt;3)- and (1-&gt;4)-bonds.</text>
        <dbReference type="EC" id="3.2.1.73"/>
    </reaction>
</comment>
<reference evidence="12 13" key="1">
    <citation type="submission" date="2021-05" db="EMBL/GenBank/DDBJ databases">
        <title>Novel Bacillus species.</title>
        <authorList>
            <person name="Liu G."/>
        </authorList>
    </citation>
    <scope>NUCLEOTIDE SEQUENCE [LARGE SCALE GENOMIC DNA]</scope>
    <source>
        <strain evidence="13">FJAT-49780</strain>
    </source>
</reference>
<keyword evidence="5" id="KW-0378">Hydrolase</keyword>
<evidence type="ECO:0000256" key="8">
    <source>
        <dbReference type="ARBA" id="ARBA00029771"/>
    </source>
</evidence>
<proteinExistence type="inferred from homology"/>
<sequence>MLKTTFKGMSIILMIAVFYIGGIPLYSSIASAEETSMGFEDHFDSFDPTLWFRSDGWANGADFGVSWSKDNVEFSDGKMVLRLDDAPNNNNKPYTSGEFYTLEKYGYGRIEGRIKVAKGVGLVTSLFTYSPDGDEIDIEILGRDTTKLETNFFIKGVRGVNAHAIIDLGFDASEDYHDYAIEWSQNQIKWFVDGKLVRTVVGDGIELPSDPSYIMANLWSGAGAAARTWTGEFVYPGTPIRAYYDYIKFTPEKDDDGTIPPSVSLVYMYELLDSYIANGDVTGPLTNQLSNSLKQADHQYEKGHQKQSIKAVEDFIKHINNKALQKHITTDAKRVLTENAEELIKLWAE</sequence>
<dbReference type="InterPro" id="IPR008263">
    <property type="entry name" value="GH16_AS"/>
</dbReference>
<evidence type="ECO:0000256" key="5">
    <source>
        <dbReference type="ARBA" id="ARBA00022801"/>
    </source>
</evidence>
<dbReference type="PRINTS" id="PR00737">
    <property type="entry name" value="GLHYDRLASE16"/>
</dbReference>
<keyword evidence="6" id="KW-0326">Glycosidase</keyword>
<evidence type="ECO:0000256" key="1">
    <source>
        <dbReference type="ARBA" id="ARBA00000481"/>
    </source>
</evidence>
<protein>
    <recommendedName>
        <fullName evidence="4">Beta-glucanase</fullName>
        <ecNumber evidence="3">3.2.1.73</ecNumber>
    </recommendedName>
    <alternativeName>
        <fullName evidence="9">1,3-1,4-beta-D-glucan 4-glucanohydrolase</fullName>
    </alternativeName>
    <alternativeName>
        <fullName evidence="8">Endo-beta-1,3-1,4 glucanase</fullName>
    </alternativeName>
    <alternativeName>
        <fullName evidence="7">Lichenase</fullName>
    </alternativeName>
</protein>
<evidence type="ECO:0000256" key="3">
    <source>
        <dbReference type="ARBA" id="ARBA00012690"/>
    </source>
</evidence>
<dbReference type="InterPro" id="IPR000757">
    <property type="entry name" value="Beta-glucanase-like"/>
</dbReference>
<evidence type="ECO:0000313" key="12">
    <source>
        <dbReference type="EMBL" id="MBS4197787.1"/>
    </source>
</evidence>
<dbReference type="InterPro" id="IPR008264">
    <property type="entry name" value="Beta_glucanase"/>
</dbReference>
<comment type="similarity">
    <text evidence="2">Belongs to the glycosyl hydrolase 16 family.</text>
</comment>
<gene>
    <name evidence="12" type="ORF">KHA97_22360</name>
</gene>
<dbReference type="EMBL" id="JAGYPG010000005">
    <property type="protein sequence ID" value="MBS4197787.1"/>
    <property type="molecule type" value="Genomic_DNA"/>
</dbReference>
<dbReference type="EC" id="3.2.1.73" evidence="3"/>
<dbReference type="Pfam" id="PF22888">
    <property type="entry name" value="FIMAH"/>
    <property type="match status" value="1"/>
</dbReference>
<evidence type="ECO:0000259" key="11">
    <source>
        <dbReference type="PROSITE" id="PS51762"/>
    </source>
</evidence>
<evidence type="ECO:0000256" key="9">
    <source>
        <dbReference type="ARBA" id="ARBA00031665"/>
    </source>
</evidence>
<feature type="active site" description="Nucleophile" evidence="10">
    <location>
        <position position="135"/>
    </location>
</feature>
<evidence type="ECO:0000256" key="7">
    <source>
        <dbReference type="ARBA" id="ARBA00029722"/>
    </source>
</evidence>
<dbReference type="RefSeq" id="WP_213127017.1">
    <property type="nucleotide sequence ID" value="NZ_JAGYPG010000005.1"/>
</dbReference>
<comment type="caution">
    <text evidence="12">The sequence shown here is derived from an EMBL/GenBank/DDBJ whole genome shotgun (WGS) entry which is preliminary data.</text>
</comment>
<dbReference type="InterPro" id="IPR044791">
    <property type="entry name" value="Beta-glucanase/XTH"/>
</dbReference>
<keyword evidence="13" id="KW-1185">Reference proteome</keyword>
<dbReference type="GO" id="GO:0042972">
    <property type="term" value="F:licheninase activity"/>
    <property type="evidence" value="ECO:0007669"/>
    <property type="project" value="UniProtKB-EC"/>
</dbReference>
<feature type="domain" description="GH16" evidence="11">
    <location>
        <begin position="4"/>
        <end position="255"/>
    </location>
</feature>
<dbReference type="GO" id="GO:0005975">
    <property type="term" value="P:carbohydrate metabolic process"/>
    <property type="evidence" value="ECO:0007669"/>
    <property type="project" value="InterPro"/>
</dbReference>